<dbReference type="InterPro" id="IPR036396">
    <property type="entry name" value="Cyt_P450_sf"/>
</dbReference>
<evidence type="ECO:0000256" key="7">
    <source>
        <dbReference type="PIRSR" id="PIRSR602403-1"/>
    </source>
</evidence>
<dbReference type="GO" id="GO:0020037">
    <property type="term" value="F:heme binding"/>
    <property type="evidence" value="ECO:0007669"/>
    <property type="project" value="InterPro"/>
</dbReference>
<dbReference type="PRINTS" id="PR00385">
    <property type="entry name" value="P450"/>
</dbReference>
<dbReference type="OrthoDB" id="5290182at2"/>
<dbReference type="PANTHER" id="PTHR24291">
    <property type="entry name" value="CYTOCHROME P450 FAMILY 4"/>
    <property type="match status" value="1"/>
</dbReference>
<evidence type="ECO:0000256" key="2">
    <source>
        <dbReference type="ARBA" id="ARBA00022617"/>
    </source>
</evidence>
<dbReference type="Pfam" id="PF00067">
    <property type="entry name" value="p450"/>
    <property type="match status" value="1"/>
</dbReference>
<comment type="cofactor">
    <cofactor evidence="7">
        <name>heme</name>
        <dbReference type="ChEBI" id="CHEBI:30413"/>
    </cofactor>
</comment>
<evidence type="ECO:0000256" key="1">
    <source>
        <dbReference type="ARBA" id="ARBA00010617"/>
    </source>
</evidence>
<evidence type="ECO:0000256" key="4">
    <source>
        <dbReference type="ARBA" id="ARBA00023002"/>
    </source>
</evidence>
<keyword evidence="6" id="KW-0503">Monooxygenase</keyword>
<evidence type="ECO:0000313" key="9">
    <source>
        <dbReference type="Proteomes" id="UP000199529"/>
    </source>
</evidence>
<evidence type="ECO:0000256" key="5">
    <source>
        <dbReference type="ARBA" id="ARBA00023004"/>
    </source>
</evidence>
<dbReference type="PANTHER" id="PTHR24291:SF50">
    <property type="entry name" value="BIFUNCTIONAL ALBAFLAVENONE MONOOXYGENASE_TERPENE SYNTHASE"/>
    <property type="match status" value="1"/>
</dbReference>
<dbReference type="PRINTS" id="PR00465">
    <property type="entry name" value="EP450IV"/>
</dbReference>
<proteinExistence type="inferred from homology"/>
<keyword evidence="5 7" id="KW-0408">Iron</keyword>
<sequence>MTSSVTAPTAPGALPLLGHALAMARNPLGFLTSLPAAGDLVRIRLGLWKAFVVTDPDLVHHLLVNDRIFDKGGPTFDKAREVMGNGLVSCSHQDHRRQRRLLQPAFHRDRLTNYARMMPEQISVMIDSWQQGDVIDVRAQMQALTSRIVSRTLFVADVARPAAVALEESLDDIVRGVFRNLVVPPPFKNLPTPLNLRFRRSRARVAAAVDACVTEYRRSGVDHADVLSALLAARDDNGRALAESEIRDQVVTLLLGATETSATTLSWALHLLAAHPDVLEQVHAETDAVLGRRVAEAEDLPALELTNRVITETLRLYPPGWIFTRIVTADAELAGQPLPAGTIVIYSPYLIHRSPRLYPDPDRFDPDRWLPGHVARPPRTAYLPFAAGARRCIGDTFGLNQAVLTLASVAARWELRHTTRAVRAAPSAVLAPRSLRMRLSAR</sequence>
<dbReference type="InterPro" id="IPR050196">
    <property type="entry name" value="Cytochrome_P450_Monoox"/>
</dbReference>
<comment type="similarity">
    <text evidence="1">Belongs to the cytochrome P450 family.</text>
</comment>
<dbReference type="GO" id="GO:0005506">
    <property type="term" value="F:iron ion binding"/>
    <property type="evidence" value="ECO:0007669"/>
    <property type="project" value="InterPro"/>
</dbReference>
<evidence type="ECO:0000256" key="6">
    <source>
        <dbReference type="ARBA" id="ARBA00023033"/>
    </source>
</evidence>
<dbReference type="GO" id="GO:0004497">
    <property type="term" value="F:monooxygenase activity"/>
    <property type="evidence" value="ECO:0007669"/>
    <property type="project" value="UniProtKB-KW"/>
</dbReference>
<dbReference type="GO" id="GO:0016705">
    <property type="term" value="F:oxidoreductase activity, acting on paired donors, with incorporation or reduction of molecular oxygen"/>
    <property type="evidence" value="ECO:0007669"/>
    <property type="project" value="InterPro"/>
</dbReference>
<dbReference type="AlphaFoldDB" id="A0A1H3RKN5"/>
<accession>A0A1H3RKN5</accession>
<reference evidence="9" key="1">
    <citation type="submission" date="2016-10" db="EMBL/GenBank/DDBJ databases">
        <authorList>
            <person name="Varghese N."/>
            <person name="Submissions S."/>
        </authorList>
    </citation>
    <scope>NUCLEOTIDE SEQUENCE [LARGE SCALE GENOMIC DNA]</scope>
    <source>
        <strain evidence="9">CGMCC 4.3530</strain>
    </source>
</reference>
<dbReference type="EMBL" id="FNOK01000055">
    <property type="protein sequence ID" value="SDZ26180.1"/>
    <property type="molecule type" value="Genomic_DNA"/>
</dbReference>
<keyword evidence="2 7" id="KW-0349">Heme</keyword>
<evidence type="ECO:0000256" key="3">
    <source>
        <dbReference type="ARBA" id="ARBA00022723"/>
    </source>
</evidence>
<keyword evidence="4" id="KW-0560">Oxidoreductase</keyword>
<organism evidence="8 9">
    <name type="scientific">Saccharopolyspora shandongensis</name>
    <dbReference type="NCBI Taxonomy" id="418495"/>
    <lineage>
        <taxon>Bacteria</taxon>
        <taxon>Bacillati</taxon>
        <taxon>Actinomycetota</taxon>
        <taxon>Actinomycetes</taxon>
        <taxon>Pseudonocardiales</taxon>
        <taxon>Pseudonocardiaceae</taxon>
        <taxon>Saccharopolyspora</taxon>
    </lineage>
</organism>
<dbReference type="InterPro" id="IPR002403">
    <property type="entry name" value="Cyt_P450_E_grp-IV"/>
</dbReference>
<keyword evidence="3 7" id="KW-0479">Metal-binding</keyword>
<evidence type="ECO:0000313" key="8">
    <source>
        <dbReference type="EMBL" id="SDZ26180.1"/>
    </source>
</evidence>
<feature type="binding site" description="axial binding residue" evidence="7">
    <location>
        <position position="392"/>
    </location>
    <ligand>
        <name>heme</name>
        <dbReference type="ChEBI" id="CHEBI:30413"/>
    </ligand>
    <ligandPart>
        <name>Fe</name>
        <dbReference type="ChEBI" id="CHEBI:18248"/>
    </ligandPart>
</feature>
<dbReference type="STRING" id="418495.SAMN05216215_105510"/>
<gene>
    <name evidence="8" type="ORF">SAMN05216215_105510</name>
</gene>
<dbReference type="Proteomes" id="UP000199529">
    <property type="component" value="Unassembled WGS sequence"/>
</dbReference>
<protein>
    <submittedName>
        <fullName evidence="8">Pentalenene oxygenase</fullName>
    </submittedName>
</protein>
<dbReference type="CDD" id="cd11049">
    <property type="entry name" value="CYP170A1-like"/>
    <property type="match status" value="1"/>
</dbReference>
<name>A0A1H3RKN5_9PSEU</name>
<dbReference type="InterPro" id="IPR001128">
    <property type="entry name" value="Cyt_P450"/>
</dbReference>
<dbReference type="Gene3D" id="1.10.630.10">
    <property type="entry name" value="Cytochrome P450"/>
    <property type="match status" value="1"/>
</dbReference>
<keyword evidence="9" id="KW-1185">Reference proteome</keyword>
<dbReference type="SUPFAM" id="SSF48264">
    <property type="entry name" value="Cytochrome P450"/>
    <property type="match status" value="1"/>
</dbReference>